<evidence type="ECO:0000259" key="1">
    <source>
        <dbReference type="Pfam" id="PF21168"/>
    </source>
</evidence>
<dbReference type="SUPFAM" id="SSF55298">
    <property type="entry name" value="YjgF-like"/>
    <property type="match status" value="1"/>
</dbReference>
<reference evidence="3" key="1">
    <citation type="journal article" date="2019" name="Int. J. Syst. Evol. Microbiol.">
        <title>The Global Catalogue of Microorganisms (GCM) 10K type strain sequencing project: providing services to taxonomists for standard genome sequencing and annotation.</title>
        <authorList>
            <consortium name="The Broad Institute Genomics Platform"/>
            <consortium name="The Broad Institute Genome Sequencing Center for Infectious Disease"/>
            <person name="Wu L."/>
            <person name="Ma J."/>
        </authorList>
    </citation>
    <scope>NUCLEOTIDE SEQUENCE [LARGE SCALE GENOMIC DNA]</scope>
    <source>
        <strain evidence="3">KCTC 52237</strain>
    </source>
</reference>
<dbReference type="EMBL" id="JBHRTF010000002">
    <property type="protein sequence ID" value="MFC3114378.1"/>
    <property type="molecule type" value="Genomic_DNA"/>
</dbReference>
<protein>
    <submittedName>
        <fullName evidence="2">Dioxygenase</fullName>
    </submittedName>
</protein>
<comment type="caution">
    <text evidence="2">The sequence shown here is derived from an EMBL/GenBank/DDBJ whole genome shotgun (WGS) entry which is preliminary data.</text>
</comment>
<keyword evidence="2" id="KW-0560">Oxidoreductase</keyword>
<dbReference type="Pfam" id="PF21168">
    <property type="entry name" value="FkbO_Hyg5-like_N"/>
    <property type="match status" value="1"/>
</dbReference>
<keyword evidence="2" id="KW-0223">Dioxygenase</keyword>
<evidence type="ECO:0000313" key="3">
    <source>
        <dbReference type="Proteomes" id="UP001595555"/>
    </source>
</evidence>
<keyword evidence="3" id="KW-1185">Reference proteome</keyword>
<dbReference type="GO" id="GO:0051213">
    <property type="term" value="F:dioxygenase activity"/>
    <property type="evidence" value="ECO:0007669"/>
    <property type="project" value="UniProtKB-KW"/>
</dbReference>
<organism evidence="2 3">
    <name type="scientific">Cellvibrio fontiphilus</name>
    <dbReference type="NCBI Taxonomy" id="1815559"/>
    <lineage>
        <taxon>Bacteria</taxon>
        <taxon>Pseudomonadati</taxon>
        <taxon>Pseudomonadota</taxon>
        <taxon>Gammaproteobacteria</taxon>
        <taxon>Cellvibrionales</taxon>
        <taxon>Cellvibrionaceae</taxon>
        <taxon>Cellvibrio</taxon>
    </lineage>
</organism>
<proteinExistence type="predicted"/>
<dbReference type="Gene3D" id="3.30.1330.40">
    <property type="entry name" value="RutC-like"/>
    <property type="match status" value="1"/>
</dbReference>
<dbReference type="RefSeq" id="WP_378115667.1">
    <property type="nucleotide sequence ID" value="NZ_JBHRTF010000002.1"/>
</dbReference>
<feature type="domain" description="Chorismatase FkbO/Hyg5-like N-terminal" evidence="1">
    <location>
        <begin position="65"/>
        <end position="181"/>
    </location>
</feature>
<gene>
    <name evidence="2" type="ORF">ACFODX_02345</name>
</gene>
<dbReference type="Proteomes" id="UP001595555">
    <property type="component" value="Unassembled WGS sequence"/>
</dbReference>
<dbReference type="InterPro" id="IPR035959">
    <property type="entry name" value="RutC-like_sf"/>
</dbReference>
<sequence length="322" mass="35422">MPMLSQQYLTATAVPDALQLLAEPGVLALVNFDHSCAPGVQPGIIPLGMPSLCDKPWEVIRYGNSVAERGEDEHCQWSLIEDVLCVATWIAPQDCSDIEAATEVAYGRLFRVIQSKGFPYPFRIWNFMPDINRGDGDREEYKKFCVGRERAFDDYHVAPQSYPAASALGHHTQGAVIYLLAGRNSGVHHENPRQQPAYQYPREYGPSSPSFARATSLALCSKPQVFISGTASIIGHNTQAVGDLQQQLAITLDNIQHLLSHVGQAEANLSGVRVYLRHPEDVAAAQAFLAPRLPLERINFIHADICRSQLLVEIEALASLAP</sequence>
<dbReference type="InterPro" id="IPR049368">
    <property type="entry name" value="FkbO_Hyg5-like_N"/>
</dbReference>
<name>A0ABV7FCV0_9GAMM</name>
<evidence type="ECO:0000313" key="2">
    <source>
        <dbReference type="EMBL" id="MFC3114378.1"/>
    </source>
</evidence>
<accession>A0ABV7FCV0</accession>